<dbReference type="InterPro" id="IPR035681">
    <property type="entry name" value="ComA-like_MBL"/>
</dbReference>
<feature type="domain" description="Metallo-beta-lactamase" evidence="1">
    <location>
        <begin position="37"/>
        <end position="228"/>
    </location>
</feature>
<dbReference type="SUPFAM" id="SSF56281">
    <property type="entry name" value="Metallo-hydrolase/oxidoreductase"/>
    <property type="match status" value="1"/>
</dbReference>
<dbReference type="EMBL" id="CP018335">
    <property type="protein sequence ID" value="APM40384.1"/>
    <property type="molecule type" value="Genomic_DNA"/>
</dbReference>
<dbReference type="InterPro" id="IPR052159">
    <property type="entry name" value="Competence_DNA_uptake"/>
</dbReference>
<dbReference type="PANTHER" id="PTHR30619">
    <property type="entry name" value="DNA INTERNALIZATION/COMPETENCE PROTEIN COMEC/REC2"/>
    <property type="match status" value="1"/>
</dbReference>
<evidence type="ECO:0000313" key="2">
    <source>
        <dbReference type="EMBL" id="APM40384.1"/>
    </source>
</evidence>
<sequence>MKKIITVITIFILIIDMNTMASARYEKCEVHFLNVGQGDCILIKVKGKCYLIDTGAKYYIKKVIKYLDLNKVNKIEGLILTHYHCDHYDGIIKTVQCKKVSRVYLPGHENSMKYMIRNRLIKMGIHVEYIGEGWKLRAQGINLEAVAPLHKDSNIENNNSIVLQGNVGQLTYLFAGDCEKAEEESMINSGKLKKCDVLKVPHHGIHTSTLDEFLKRISPKVAIITSNKSTPNKVVENRLINRGITVWRTDKQGNIFIKNKILYCDRNYTSIKLK</sequence>
<dbReference type="Proteomes" id="UP000184604">
    <property type="component" value="Chromosome"/>
</dbReference>
<proteinExistence type="predicted"/>
<keyword evidence="2" id="KW-0378">Hydrolase</keyword>
<name>A0A1L5FBJ5_CLOKL</name>
<organism evidence="2 3">
    <name type="scientific">Clostridium kluyveri</name>
    <dbReference type="NCBI Taxonomy" id="1534"/>
    <lineage>
        <taxon>Bacteria</taxon>
        <taxon>Bacillati</taxon>
        <taxon>Bacillota</taxon>
        <taxon>Clostridia</taxon>
        <taxon>Eubacteriales</taxon>
        <taxon>Clostridiaceae</taxon>
        <taxon>Clostridium</taxon>
    </lineage>
</organism>
<dbReference type="AlphaFoldDB" id="A0A1L5FBJ5"/>
<reference evidence="2 3" key="1">
    <citation type="submission" date="2016-12" db="EMBL/GenBank/DDBJ databases">
        <title>Complete genome sequence of Clostridium kluyveri JZZ isolated from the pit mud of a Chinese flavor liquor-making factory.</title>
        <authorList>
            <person name="Wang Y."/>
        </authorList>
    </citation>
    <scope>NUCLEOTIDE SEQUENCE [LARGE SCALE GENOMIC DNA]</scope>
    <source>
        <strain evidence="2 3">JZZ</strain>
    </source>
</reference>
<dbReference type="RefSeq" id="WP_073539980.1">
    <property type="nucleotide sequence ID" value="NZ_CP018335.1"/>
</dbReference>
<evidence type="ECO:0000259" key="1">
    <source>
        <dbReference type="SMART" id="SM00849"/>
    </source>
</evidence>
<dbReference type="PANTHER" id="PTHR30619:SF1">
    <property type="entry name" value="RECOMBINATION PROTEIN 2"/>
    <property type="match status" value="1"/>
</dbReference>
<dbReference type="InterPro" id="IPR001279">
    <property type="entry name" value="Metallo-B-lactamas"/>
</dbReference>
<dbReference type="SMART" id="SM00849">
    <property type="entry name" value="Lactamase_B"/>
    <property type="match status" value="1"/>
</dbReference>
<dbReference type="OrthoDB" id="9761531at2"/>
<evidence type="ECO:0000313" key="3">
    <source>
        <dbReference type="Proteomes" id="UP000184604"/>
    </source>
</evidence>
<dbReference type="Gene3D" id="3.60.15.10">
    <property type="entry name" value="Ribonuclease Z/Hydroxyacylglutathione hydrolase-like"/>
    <property type="match status" value="1"/>
</dbReference>
<dbReference type="GO" id="GO:0016787">
    <property type="term" value="F:hydrolase activity"/>
    <property type="evidence" value="ECO:0007669"/>
    <property type="project" value="UniProtKB-KW"/>
</dbReference>
<dbReference type="InterPro" id="IPR036866">
    <property type="entry name" value="RibonucZ/Hydroxyglut_hydro"/>
</dbReference>
<dbReference type="CDD" id="cd07731">
    <property type="entry name" value="ComA-like_MBL-fold"/>
    <property type="match status" value="1"/>
</dbReference>
<protein>
    <submittedName>
        <fullName evidence="2">MBL fold metallo-hydrolase</fullName>
    </submittedName>
</protein>
<dbReference type="Pfam" id="PF00753">
    <property type="entry name" value="Lactamase_B"/>
    <property type="match status" value="1"/>
</dbReference>
<accession>A0A1L5FBJ5</accession>
<gene>
    <name evidence="2" type="ORF">BS101_17405</name>
</gene>